<accession>A0A1F6M2A4</accession>
<proteinExistence type="predicted"/>
<comment type="caution">
    <text evidence="2">The sequence shown here is derived from an EMBL/GenBank/DDBJ whole genome shotgun (WGS) entry which is preliminary data.</text>
</comment>
<dbReference type="STRING" id="1798676.A3B90_01955"/>
<dbReference type="EMBL" id="MFPX01000030">
    <property type="protein sequence ID" value="OGH65739.1"/>
    <property type="molecule type" value="Genomic_DNA"/>
</dbReference>
<dbReference type="InterPro" id="IPR051797">
    <property type="entry name" value="TrmB-like"/>
</dbReference>
<dbReference type="PANTHER" id="PTHR34293:SF1">
    <property type="entry name" value="HTH-TYPE TRANSCRIPTIONAL REGULATOR TRMBL2"/>
    <property type="match status" value="1"/>
</dbReference>
<evidence type="ECO:0000259" key="1">
    <source>
        <dbReference type="Pfam" id="PF01978"/>
    </source>
</evidence>
<name>A0A1F6M2A4_9BACT</name>
<protein>
    <recommendedName>
        <fullName evidence="1">Transcription regulator TrmB N-terminal domain-containing protein</fullName>
    </recommendedName>
</protein>
<dbReference type="InterPro" id="IPR036388">
    <property type="entry name" value="WH-like_DNA-bd_sf"/>
</dbReference>
<feature type="domain" description="Transcription regulator TrmB N-terminal" evidence="1">
    <location>
        <begin position="6"/>
        <end position="73"/>
    </location>
</feature>
<gene>
    <name evidence="2" type="ORF">A3B90_01955</name>
</gene>
<dbReference type="PANTHER" id="PTHR34293">
    <property type="entry name" value="HTH-TYPE TRANSCRIPTIONAL REGULATOR TRMBL2"/>
    <property type="match status" value="1"/>
</dbReference>
<sequence>MLLKDLQKMGFPKNLATVYLALFEIGEGKAGEIIRKTGLHRNIVYGCLEKLEEKTLITKVEFRGVAIYKTLHPDRILNELKDREQLVKNIVDELSRIRRPTTQEVIIHEGEESIRESYFRVYSNLISKDEICLIGLSTSWYDVMGEKAVEKLKRMQREKNIRLKGVGDKIDFNEAKFQSDMFPLVEMRVVPGLEARTNEMVIFSDRLFISILVKPYTVVEIINPEIVKVYKQQFEIFWNQEVKTYRGWDQVQDMFYSELLPMYRPNVSEYCIGGGYGEGGDDSRVEEFYIAFNTARIQKGGHMKVLFYEQHREKAIREMQRSGDAELQYTELKFLPAAHYSPLQIMLVGGKTALIYWGETPTATLYSRPAIYESYKKQFDLLWKQEVQTYSGWQEINELFLQYLTETVEKGDVECVIGAGYGDEKTGDLVSRLFLHHNGSLMKKGVFKRALFYEQHRDHFENETRALNPERYDKYIKVRYLPKEFYFSLETHIFKNKATITYFGENPVSTLYQNPNIIAGFQRQFDFLWSISKE</sequence>
<reference evidence="2 3" key="1">
    <citation type="journal article" date="2016" name="Nat. Commun.">
        <title>Thousands of microbial genomes shed light on interconnected biogeochemical processes in an aquifer system.</title>
        <authorList>
            <person name="Anantharaman K."/>
            <person name="Brown C.T."/>
            <person name="Hug L.A."/>
            <person name="Sharon I."/>
            <person name="Castelle C.J."/>
            <person name="Probst A.J."/>
            <person name="Thomas B.C."/>
            <person name="Singh A."/>
            <person name="Wilkins M.J."/>
            <person name="Karaoz U."/>
            <person name="Brodie E.L."/>
            <person name="Williams K.H."/>
            <person name="Hubbard S.S."/>
            <person name="Banfield J.F."/>
        </authorList>
    </citation>
    <scope>NUCLEOTIDE SEQUENCE [LARGE SCALE GENOMIC DNA]</scope>
</reference>
<dbReference type="InterPro" id="IPR002831">
    <property type="entry name" value="Tscrpt_reg_TrmB_N"/>
</dbReference>
<evidence type="ECO:0000313" key="3">
    <source>
        <dbReference type="Proteomes" id="UP000178742"/>
    </source>
</evidence>
<organism evidence="2 3">
    <name type="scientific">Candidatus Magasanikbacteria bacterium RIFCSPHIGHO2_02_FULL_41_13</name>
    <dbReference type="NCBI Taxonomy" id="1798676"/>
    <lineage>
        <taxon>Bacteria</taxon>
        <taxon>Candidatus Magasanikiibacteriota</taxon>
    </lineage>
</organism>
<evidence type="ECO:0000313" key="2">
    <source>
        <dbReference type="EMBL" id="OGH65739.1"/>
    </source>
</evidence>
<dbReference type="Pfam" id="PF01978">
    <property type="entry name" value="TrmB"/>
    <property type="match status" value="1"/>
</dbReference>
<dbReference type="SUPFAM" id="SSF46785">
    <property type="entry name" value="Winged helix' DNA-binding domain"/>
    <property type="match status" value="1"/>
</dbReference>
<dbReference type="Proteomes" id="UP000178742">
    <property type="component" value="Unassembled WGS sequence"/>
</dbReference>
<dbReference type="AlphaFoldDB" id="A0A1F6M2A4"/>
<dbReference type="InterPro" id="IPR036390">
    <property type="entry name" value="WH_DNA-bd_sf"/>
</dbReference>
<dbReference type="Gene3D" id="1.10.10.10">
    <property type="entry name" value="Winged helix-like DNA-binding domain superfamily/Winged helix DNA-binding domain"/>
    <property type="match status" value="1"/>
</dbReference>